<feature type="chain" id="PRO_5043048099" description="CHRD domain-containing protein" evidence="1">
    <location>
        <begin position="20"/>
        <end position="205"/>
    </location>
</feature>
<evidence type="ECO:0000313" key="4">
    <source>
        <dbReference type="Proteomes" id="UP001310594"/>
    </source>
</evidence>
<dbReference type="EMBL" id="JAVRQU010000010">
    <property type="protein sequence ID" value="KAK5697830.1"/>
    <property type="molecule type" value="Genomic_DNA"/>
</dbReference>
<evidence type="ECO:0000256" key="1">
    <source>
        <dbReference type="SAM" id="SignalP"/>
    </source>
</evidence>
<name>A0AAN7W8R3_9PEZI</name>
<dbReference type="SMART" id="SM00754">
    <property type="entry name" value="CHRD"/>
    <property type="match status" value="1"/>
</dbReference>
<dbReference type="InterPro" id="IPR010895">
    <property type="entry name" value="CHRD"/>
</dbReference>
<evidence type="ECO:0000313" key="3">
    <source>
        <dbReference type="EMBL" id="KAK5697830.1"/>
    </source>
</evidence>
<evidence type="ECO:0000259" key="2">
    <source>
        <dbReference type="SMART" id="SM00754"/>
    </source>
</evidence>
<dbReference type="Proteomes" id="UP001310594">
    <property type="component" value="Unassembled WGS sequence"/>
</dbReference>
<dbReference type="Pfam" id="PF07452">
    <property type="entry name" value="CHRD"/>
    <property type="match status" value="1"/>
</dbReference>
<gene>
    <name evidence="3" type="ORF">LTR97_006788</name>
</gene>
<protein>
    <recommendedName>
        <fullName evidence="2">CHRD domain-containing protein</fullName>
    </recommendedName>
</protein>
<organism evidence="3 4">
    <name type="scientific">Elasticomyces elasticus</name>
    <dbReference type="NCBI Taxonomy" id="574655"/>
    <lineage>
        <taxon>Eukaryota</taxon>
        <taxon>Fungi</taxon>
        <taxon>Dikarya</taxon>
        <taxon>Ascomycota</taxon>
        <taxon>Pezizomycotina</taxon>
        <taxon>Dothideomycetes</taxon>
        <taxon>Dothideomycetidae</taxon>
        <taxon>Mycosphaerellales</taxon>
        <taxon>Teratosphaeriaceae</taxon>
        <taxon>Elasticomyces</taxon>
    </lineage>
</organism>
<dbReference type="AlphaFoldDB" id="A0AAN7W8R3"/>
<reference evidence="3" key="1">
    <citation type="submission" date="2023-08" db="EMBL/GenBank/DDBJ databases">
        <title>Black Yeasts Isolated from many extreme environments.</title>
        <authorList>
            <person name="Coleine C."/>
            <person name="Stajich J.E."/>
            <person name="Selbmann L."/>
        </authorList>
    </citation>
    <scope>NUCLEOTIDE SEQUENCE</scope>
    <source>
        <strain evidence="3">CCFEE 5810</strain>
    </source>
</reference>
<proteinExistence type="predicted"/>
<sequence length="205" mass="21222">MKTTAIATSCLALISIVAGNPLPGDDSKRDNGGYKSNGWKGGSLKDVTDILKPARFTSSFQVIATPDQVINGTVPAPGEPGAVGYYNFGLNTALDVICFNIVLKGVTGDYQSLAKTATHLHGAVRGATGPPRLAFPNPLPISDNPKVTRYSKGCLKGPFTTGVVVNGIDTGAGFTVAQIEANPAGFFCDAHTTKYVPGVVRGQLA</sequence>
<accession>A0AAN7W8R3</accession>
<feature type="domain" description="CHRD" evidence="2">
    <location>
        <begin position="58"/>
        <end position="205"/>
    </location>
</feature>
<feature type="signal peptide" evidence="1">
    <location>
        <begin position="1"/>
        <end position="19"/>
    </location>
</feature>
<keyword evidence="1" id="KW-0732">Signal</keyword>
<comment type="caution">
    <text evidence="3">The sequence shown here is derived from an EMBL/GenBank/DDBJ whole genome shotgun (WGS) entry which is preliminary data.</text>
</comment>